<evidence type="ECO:0000256" key="3">
    <source>
        <dbReference type="PROSITE-ProRule" id="PRU00235"/>
    </source>
</evidence>
<dbReference type="Pfam" id="PF00415">
    <property type="entry name" value="RCC1"/>
    <property type="match status" value="3"/>
</dbReference>
<dbReference type="eggNOG" id="KOG1426">
    <property type="taxonomic scope" value="Eukaryota"/>
</dbReference>
<evidence type="ECO:0000259" key="4">
    <source>
        <dbReference type="PROSITE" id="PS50222"/>
    </source>
</evidence>
<dbReference type="InterPro" id="IPR051210">
    <property type="entry name" value="Ub_ligase/GEF_domain"/>
</dbReference>
<evidence type="ECO:0000313" key="5">
    <source>
        <dbReference type="EMBL" id="EJK60365.1"/>
    </source>
</evidence>
<feature type="repeat" description="RCC1" evidence="3">
    <location>
        <begin position="575"/>
        <end position="630"/>
    </location>
</feature>
<dbReference type="PRINTS" id="PR00633">
    <property type="entry name" value="RCCNDNSATION"/>
</dbReference>
<dbReference type="Proteomes" id="UP000266841">
    <property type="component" value="Unassembled WGS sequence"/>
</dbReference>
<protein>
    <recommendedName>
        <fullName evidence="4">EF-hand domain-containing protein</fullName>
    </recommendedName>
</protein>
<keyword evidence="1" id="KW-0677">Repeat</keyword>
<dbReference type="Gene3D" id="2.60.120.260">
    <property type="entry name" value="Galactose-binding domain-like"/>
    <property type="match status" value="1"/>
</dbReference>
<dbReference type="EMBL" id="AGNL01021187">
    <property type="protein sequence ID" value="EJK60365.1"/>
    <property type="molecule type" value="Genomic_DNA"/>
</dbReference>
<dbReference type="PANTHER" id="PTHR22870">
    <property type="entry name" value="REGULATOR OF CHROMOSOME CONDENSATION"/>
    <property type="match status" value="1"/>
</dbReference>
<dbReference type="InterPro" id="IPR008979">
    <property type="entry name" value="Galactose-bd-like_sf"/>
</dbReference>
<dbReference type="SUPFAM" id="SSF47473">
    <property type="entry name" value="EF-hand"/>
    <property type="match status" value="1"/>
</dbReference>
<dbReference type="GO" id="GO:0005509">
    <property type="term" value="F:calcium ion binding"/>
    <property type="evidence" value="ECO:0007669"/>
    <property type="project" value="InterPro"/>
</dbReference>
<dbReference type="InterPro" id="IPR000408">
    <property type="entry name" value="Reg_chr_condens"/>
</dbReference>
<dbReference type="InterPro" id="IPR011992">
    <property type="entry name" value="EF-hand-dom_pair"/>
</dbReference>
<dbReference type="OMA" id="RYIPTHR"/>
<accession>K0S522</accession>
<dbReference type="PROSITE" id="PS50012">
    <property type="entry name" value="RCC1_3"/>
    <property type="match status" value="3"/>
</dbReference>
<dbReference type="OrthoDB" id="8068875at2759"/>
<sequence length="1106" mass="122849">MSTRSTSYSSDDGVLDDAREDSQLGLHLLSPKEAFSKFDLDSSKDIDQDEFYALLEALGIHGNHEYQEKLFRRFTNRKQNTGTIAYEDFKRAWLLLANTRDELLDRGVKLPTLSTRFQLVRLLEKTIDDEELTEKLAEAEASRYAKLESLKKARIFNLDQAKAPKRRAGLELAAALDMAGQVYVLGTGTNDQFLGKPRKEMSSSSYQQVGGQLLQRLWSERVYNTMANDNTSGLWGRSPTRVALTDSTIFVLSGEGLFALGGASSCIDSVAQATAHLPKTTPRSSALLMMNDAMHQIHSEGRHRDEGNADDTKIANVRSVLRYYSNWRPEYDGTKDTRLIENHFLSSVPHDRLFRSLRLRGKPCENSGLSKIDLAGMLARDITLERDVLGELGHEKLAVLDANISDLTCRGKLKTAKSLSLQFVQCWVPLAKEQAKRAKDEELESLCSKQRERAARESCYRGWIKHRNEMRSKPITHDQGLLAGSVTSRGRDIETPRNVEQIKAISGGANHCALLLHDANSSASLYTWGVGSLGRLGHEKSRDLNYPTLVDQLKGVQIADVGGGLSHCAAVSSAGHLYTWGTGTRGQLGFGQLGAEEEEFFCPIPTKLVFPTRALRVSCGNSHTACIGQEGQLYVWGDPDGGRLGLGEDVDNVQYSPVLVDSLAKERVVDVSCGCHQTLVLTATTSVGENTRISVRTSAGGRVYVAGPKHILGQTCPTFRQLDVFEKSSTTVECISAGNHHQAVVTNAGEVYCWGDNRNGCCGQPREMRFVETPTKIALYEAPSNLALGKPSRLSSRYKDASGLSANNAVDGDIDGHSEDKLLAHSQWEANPWFDVDLQSFAHISHIRLWNRTDEPDDCALPLDFFSKRLLSVSQFPFPTKLAGRECLDAGLAQSVAKIRLTKNRMMSNWNVPRFTRGRYVRLQLEGASFLHVAQLQVFAFESPFYTSPISFVEAGKSVTVATILGTDDRASLETAFERAVVADLSNADILRQLMCYEQVNATFPLDTRKSRCMLCVGDDDLCEICRLRFKYKEELRGIVNREGYDRLTDLEYCLLKTSSLENCLSEERSAGVEFRKTSGRLSALTSVLKVKERLNRTRKRLSLQT</sequence>
<organism evidence="5 6">
    <name type="scientific">Thalassiosira oceanica</name>
    <name type="common">Marine diatom</name>
    <dbReference type="NCBI Taxonomy" id="159749"/>
    <lineage>
        <taxon>Eukaryota</taxon>
        <taxon>Sar</taxon>
        <taxon>Stramenopiles</taxon>
        <taxon>Ochrophyta</taxon>
        <taxon>Bacillariophyta</taxon>
        <taxon>Coscinodiscophyceae</taxon>
        <taxon>Thalassiosirophycidae</taxon>
        <taxon>Thalassiosirales</taxon>
        <taxon>Thalassiosiraceae</taxon>
        <taxon>Thalassiosira</taxon>
    </lineage>
</organism>
<dbReference type="Gene3D" id="2.130.10.30">
    <property type="entry name" value="Regulator of chromosome condensation 1/beta-lactamase-inhibitor protein II"/>
    <property type="match status" value="1"/>
</dbReference>
<dbReference type="InterPro" id="IPR018247">
    <property type="entry name" value="EF_Hand_1_Ca_BS"/>
</dbReference>
<dbReference type="PROSITE" id="PS50222">
    <property type="entry name" value="EF_HAND_2"/>
    <property type="match status" value="1"/>
</dbReference>
<dbReference type="Pfam" id="PF13540">
    <property type="entry name" value="RCC1_2"/>
    <property type="match status" value="1"/>
</dbReference>
<dbReference type="InterPro" id="IPR002048">
    <property type="entry name" value="EF_hand_dom"/>
</dbReference>
<dbReference type="SUPFAM" id="SSF49785">
    <property type="entry name" value="Galactose-binding domain-like"/>
    <property type="match status" value="1"/>
</dbReference>
<evidence type="ECO:0000256" key="2">
    <source>
        <dbReference type="ARBA" id="ARBA00022837"/>
    </source>
</evidence>
<keyword evidence="6" id="KW-1185">Reference proteome</keyword>
<feature type="repeat" description="RCC1" evidence="3">
    <location>
        <begin position="631"/>
        <end position="684"/>
    </location>
</feature>
<reference evidence="5 6" key="1">
    <citation type="journal article" date="2012" name="Genome Biol.">
        <title>Genome and low-iron response of an oceanic diatom adapted to chronic iron limitation.</title>
        <authorList>
            <person name="Lommer M."/>
            <person name="Specht M."/>
            <person name="Roy A.S."/>
            <person name="Kraemer L."/>
            <person name="Andreson R."/>
            <person name="Gutowska M.A."/>
            <person name="Wolf J."/>
            <person name="Bergner S.V."/>
            <person name="Schilhabel M.B."/>
            <person name="Klostermeier U.C."/>
            <person name="Beiko R.G."/>
            <person name="Rosenstiel P."/>
            <person name="Hippler M."/>
            <person name="Laroche J."/>
        </authorList>
    </citation>
    <scope>NUCLEOTIDE SEQUENCE [LARGE SCALE GENOMIC DNA]</scope>
    <source>
        <strain evidence="5 6">CCMP1005</strain>
    </source>
</reference>
<comment type="caution">
    <text evidence="5">The sequence shown here is derived from an EMBL/GenBank/DDBJ whole genome shotgun (WGS) entry which is preliminary data.</text>
</comment>
<dbReference type="SUPFAM" id="SSF50985">
    <property type="entry name" value="RCC1/BLIP-II"/>
    <property type="match status" value="1"/>
</dbReference>
<gene>
    <name evidence="5" type="ORF">THAOC_19295</name>
</gene>
<feature type="domain" description="EF-hand" evidence="4">
    <location>
        <begin position="32"/>
        <end position="61"/>
    </location>
</feature>
<dbReference type="PROSITE" id="PS00626">
    <property type="entry name" value="RCC1_2"/>
    <property type="match status" value="1"/>
</dbReference>
<feature type="repeat" description="RCC1" evidence="3">
    <location>
        <begin position="523"/>
        <end position="574"/>
    </location>
</feature>
<dbReference type="AlphaFoldDB" id="K0S522"/>
<dbReference type="Gene3D" id="1.10.238.10">
    <property type="entry name" value="EF-hand"/>
    <property type="match status" value="1"/>
</dbReference>
<evidence type="ECO:0000256" key="1">
    <source>
        <dbReference type="ARBA" id="ARBA00022737"/>
    </source>
</evidence>
<evidence type="ECO:0000313" key="6">
    <source>
        <dbReference type="Proteomes" id="UP000266841"/>
    </source>
</evidence>
<name>K0S522_THAOC</name>
<dbReference type="PROSITE" id="PS00018">
    <property type="entry name" value="EF_HAND_1"/>
    <property type="match status" value="1"/>
</dbReference>
<keyword evidence="2" id="KW-0106">Calcium</keyword>
<dbReference type="CDD" id="cd00051">
    <property type="entry name" value="EFh"/>
    <property type="match status" value="1"/>
</dbReference>
<proteinExistence type="predicted"/>
<dbReference type="PANTHER" id="PTHR22870:SF466">
    <property type="entry name" value="ANKYRIN REPEAT-CONTAINING PROTEIN"/>
    <property type="match status" value="1"/>
</dbReference>
<dbReference type="InterPro" id="IPR009091">
    <property type="entry name" value="RCC1/BLIP-II"/>
</dbReference>